<evidence type="ECO:0000313" key="1">
    <source>
        <dbReference type="EMBL" id="AFQ16481.1"/>
    </source>
</evidence>
<dbReference type="PANTHER" id="PTHR37941:SF1">
    <property type="entry name" value="FUMARASE E-RELATED"/>
    <property type="match status" value="1"/>
</dbReference>
<organism evidence="1 2">
    <name type="scientific">Bacillus thuringiensis HD-771</name>
    <dbReference type="NCBI Taxonomy" id="1218175"/>
    <lineage>
        <taxon>Bacteria</taxon>
        <taxon>Bacillati</taxon>
        <taxon>Bacillota</taxon>
        <taxon>Bacilli</taxon>
        <taxon>Bacillales</taxon>
        <taxon>Bacillaceae</taxon>
        <taxon>Bacillus</taxon>
        <taxon>Bacillus cereus group</taxon>
    </lineage>
</organism>
<gene>
    <name evidence="1" type="ORF">BTG_15155</name>
</gene>
<dbReference type="KEGG" id="bti:BTG_15155"/>
<dbReference type="EMBL" id="CP003752">
    <property type="protein sequence ID" value="AFQ16481.1"/>
    <property type="molecule type" value="Genomic_DNA"/>
</dbReference>
<protein>
    <submittedName>
        <fullName evidence="1">Mannitol operon repressor</fullName>
    </submittedName>
</protein>
<proteinExistence type="predicted"/>
<accession>A0A9W3JKA7</accession>
<dbReference type="InterPro" id="IPR038026">
    <property type="entry name" value="MtlR-like_sf"/>
</dbReference>
<dbReference type="AlphaFoldDB" id="A0A9W3JKA7"/>
<dbReference type="InterPro" id="IPR007761">
    <property type="entry name" value="MtlR-like"/>
</dbReference>
<name>A0A9W3JKA7_BACTU</name>
<dbReference type="RefSeq" id="WP_000818549.1">
    <property type="nucleotide sequence ID" value="NC_018500.1"/>
</dbReference>
<dbReference type="Proteomes" id="UP000005259">
    <property type="component" value="Chromosome"/>
</dbReference>
<dbReference type="GO" id="GO:0045892">
    <property type="term" value="P:negative regulation of DNA-templated transcription"/>
    <property type="evidence" value="ECO:0007669"/>
    <property type="project" value="TreeGrafter"/>
</dbReference>
<reference evidence="1 2" key="1">
    <citation type="submission" date="2012-08" db="EMBL/GenBank/DDBJ databases">
        <authorList>
            <person name="Doggett N."/>
            <person name="Teshima H."/>
            <person name="Bruce D."/>
            <person name="Detter J.C."/>
            <person name="Johnson S.L."/>
            <person name="Han C."/>
        </authorList>
    </citation>
    <scope>NUCLEOTIDE SEQUENCE [LARGE SCALE GENOMIC DNA]</scope>
    <source>
        <strain evidence="1 2">HD-771</strain>
    </source>
</reference>
<dbReference type="SUPFAM" id="SSF158668">
    <property type="entry name" value="MtlR-like"/>
    <property type="match status" value="1"/>
</dbReference>
<evidence type="ECO:0000313" key="2">
    <source>
        <dbReference type="Proteomes" id="UP000005259"/>
    </source>
</evidence>
<sequence>MAEKMRNDFYERLTKNNEYWIAYQEFEKEFKNNSSDRGLVLVCGSIIDHLLSELLKSFLIKSNNVEKDLFKTGGILATFDSKIKMSYYLGLISKNEQLNITYLQRIRNKFAHQFINISFENNDIVNVCKSFEIPKNCFVPSFIPFPNKETGELPQVDLNPIKKDTLAKNRFIVTFQYLYFTFISRLLFAEFERRDEYTKIITAENIMLMQIEMIERALNKGIELKEYEENENHIFEMQYRIETIKKSLNDNNILNPDIQDTIKDIEIEIEKNKKWYEEFSKENDEYLKFLHSMLKPYRYSYEVLKNSITK</sequence>
<dbReference type="PANTHER" id="PTHR37941">
    <property type="entry name" value="FUMARASE E-RELATED"/>
    <property type="match status" value="1"/>
</dbReference>
<dbReference type="Gene3D" id="1.20.120.330">
    <property type="entry name" value="Nucleotidyltransferases domain 2"/>
    <property type="match status" value="1"/>
</dbReference>